<reference evidence="3 4" key="1">
    <citation type="submission" date="2011-08" db="EMBL/GenBank/DDBJ databases">
        <title>The Genome Sequence of Clostridium hathewayi WAL-18680.</title>
        <authorList>
            <consortium name="The Broad Institute Genome Sequencing Platform"/>
            <person name="Earl A."/>
            <person name="Ward D."/>
            <person name="Feldgarden M."/>
            <person name="Gevers D."/>
            <person name="Finegold S.M."/>
            <person name="Summanen P.H."/>
            <person name="Molitoris D.R."/>
            <person name="Song M."/>
            <person name="Daigneault M."/>
            <person name="Allen-Vercoe E."/>
            <person name="Young S.K."/>
            <person name="Zeng Q."/>
            <person name="Gargeya S."/>
            <person name="Fitzgerald M."/>
            <person name="Haas B."/>
            <person name="Abouelleil A."/>
            <person name="Alvarado L."/>
            <person name="Arachchi H.M."/>
            <person name="Berlin A."/>
            <person name="Brown A."/>
            <person name="Chapman S.B."/>
            <person name="Chen Z."/>
            <person name="Dunbar C."/>
            <person name="Freedman E."/>
            <person name="Gearin G."/>
            <person name="Gellesch M."/>
            <person name="Goldberg J."/>
            <person name="Griggs A."/>
            <person name="Gujja S."/>
            <person name="Heiman D."/>
            <person name="Howarth C."/>
            <person name="Larson L."/>
            <person name="Lui A."/>
            <person name="MacDonald P.J.P."/>
            <person name="Montmayeur A."/>
            <person name="Murphy C."/>
            <person name="Neiman D."/>
            <person name="Pearson M."/>
            <person name="Priest M."/>
            <person name="Roberts A."/>
            <person name="Saif S."/>
            <person name="Shea T."/>
            <person name="Shenoy N."/>
            <person name="Sisk P."/>
            <person name="Stolte C."/>
            <person name="Sykes S."/>
            <person name="Wortman J."/>
            <person name="Nusbaum C."/>
            <person name="Birren B."/>
        </authorList>
    </citation>
    <scope>NUCLEOTIDE SEQUENCE [LARGE SCALE GENOMIC DNA]</scope>
    <source>
        <strain evidence="3 4">WAL-18680</strain>
    </source>
</reference>
<dbReference type="Pfam" id="PF02604">
    <property type="entry name" value="PhdYeFM_antitox"/>
    <property type="match status" value="1"/>
</dbReference>
<dbReference type="Proteomes" id="UP000005384">
    <property type="component" value="Unassembled WGS sequence"/>
</dbReference>
<sequence>MSMAFADFAERLVPISDFSQGRAGKIFSDVAENNNEYIILKNNQPTAVLLSIKEYKAMQEKLAKMDRLLEYVENIRLLQMAKDRASDNSIPFEDLVMEDGFTMEEIRELAKSVEFD</sequence>
<evidence type="ECO:0000256" key="1">
    <source>
        <dbReference type="ARBA" id="ARBA00009981"/>
    </source>
</evidence>
<dbReference type="NCBIfam" id="TIGR01552">
    <property type="entry name" value="phd_fam"/>
    <property type="match status" value="1"/>
</dbReference>
<comment type="similarity">
    <text evidence="1 2">Belongs to the phD/YefM antitoxin family.</text>
</comment>
<keyword evidence="4" id="KW-1185">Reference proteome</keyword>
<dbReference type="AlphaFoldDB" id="G5IIM0"/>
<accession>G5IIM0</accession>
<dbReference type="HOGENOM" id="CLU_165325_0_0_9"/>
<dbReference type="PATRIC" id="fig|742737.3.peg.3327"/>
<dbReference type="SUPFAM" id="SSF143120">
    <property type="entry name" value="YefM-like"/>
    <property type="match status" value="1"/>
</dbReference>
<evidence type="ECO:0000313" key="3">
    <source>
        <dbReference type="EMBL" id="EHI58655.1"/>
    </source>
</evidence>
<comment type="caution">
    <text evidence="3">The sequence shown here is derived from an EMBL/GenBank/DDBJ whole genome shotgun (WGS) entry which is preliminary data.</text>
</comment>
<dbReference type="InterPro" id="IPR036165">
    <property type="entry name" value="YefM-like_sf"/>
</dbReference>
<proteinExistence type="inferred from homology"/>
<gene>
    <name evidence="3" type="ORF">HMPREF9473_03348</name>
</gene>
<protein>
    <recommendedName>
        <fullName evidence="2">Antitoxin</fullName>
    </recommendedName>
</protein>
<organism evidence="3 4">
    <name type="scientific">Hungatella hathewayi WAL-18680</name>
    <dbReference type="NCBI Taxonomy" id="742737"/>
    <lineage>
        <taxon>Bacteria</taxon>
        <taxon>Bacillati</taxon>
        <taxon>Bacillota</taxon>
        <taxon>Clostridia</taxon>
        <taxon>Lachnospirales</taxon>
        <taxon>Lachnospiraceae</taxon>
        <taxon>Hungatella</taxon>
    </lineage>
</organism>
<dbReference type="RefSeq" id="WP_006781328.1">
    <property type="nucleotide sequence ID" value="NZ_CP040506.1"/>
</dbReference>
<evidence type="ECO:0000313" key="4">
    <source>
        <dbReference type="Proteomes" id="UP000005384"/>
    </source>
</evidence>
<dbReference type="OrthoDB" id="1646957at2"/>
<evidence type="ECO:0000256" key="2">
    <source>
        <dbReference type="RuleBase" id="RU362080"/>
    </source>
</evidence>
<comment type="function">
    <text evidence="2">Antitoxin component of a type II toxin-antitoxin (TA) system.</text>
</comment>
<dbReference type="Gene3D" id="3.40.1620.10">
    <property type="entry name" value="YefM-like domain"/>
    <property type="match status" value="1"/>
</dbReference>
<dbReference type="InterPro" id="IPR006442">
    <property type="entry name" value="Antitoxin_Phd/YefM"/>
</dbReference>
<name>G5IIM0_9FIRM</name>
<dbReference type="EMBL" id="ADLN01000092">
    <property type="protein sequence ID" value="EHI58655.1"/>
    <property type="molecule type" value="Genomic_DNA"/>
</dbReference>